<name>W4EK27_9BACL</name>
<feature type="transmembrane region" description="Helical" evidence="1">
    <location>
        <begin position="6"/>
        <end position="26"/>
    </location>
</feature>
<evidence type="ECO:0008006" key="4">
    <source>
        <dbReference type="Google" id="ProtNLM"/>
    </source>
</evidence>
<protein>
    <recommendedName>
        <fullName evidence="4">YpmS</fullName>
    </recommendedName>
</protein>
<accession>W4EK27</accession>
<keyword evidence="3" id="KW-1185">Reference proteome</keyword>
<dbReference type="RefSeq" id="WP_038189965.1">
    <property type="nucleotide sequence ID" value="NZ_ASQA01000042.1"/>
</dbReference>
<proteinExistence type="predicted"/>
<gene>
    <name evidence="2" type="ORF">C176_19384</name>
</gene>
<dbReference type="EMBL" id="ASQA01000042">
    <property type="protein sequence ID" value="ETT80910.1"/>
    <property type="molecule type" value="Genomic_DNA"/>
</dbReference>
<evidence type="ECO:0000313" key="3">
    <source>
        <dbReference type="Proteomes" id="UP000019062"/>
    </source>
</evidence>
<dbReference type="eggNOG" id="COG4698">
    <property type="taxonomic scope" value="Bacteria"/>
</dbReference>
<dbReference type="Proteomes" id="UP000019062">
    <property type="component" value="Unassembled WGS sequence"/>
</dbReference>
<reference evidence="2 3" key="1">
    <citation type="journal article" date="2014" name="BMC Genomics">
        <title>Genomic comparison of sporeforming bacilli isolated from milk.</title>
        <authorList>
            <person name="Moreno Switt A.I."/>
            <person name="Andrus A.D."/>
            <person name="Ranieri M.L."/>
            <person name="Orsi R.H."/>
            <person name="Ivy R."/>
            <person name="den Bakker H.C."/>
            <person name="Martin N.H."/>
            <person name="Wiedmann M."/>
            <person name="Boor K.J."/>
        </authorList>
    </citation>
    <scope>NUCLEOTIDE SEQUENCE [LARGE SCALE GENOMIC DNA]</scope>
    <source>
        <strain evidence="2 3">FSL R5-213</strain>
    </source>
</reference>
<keyword evidence="1" id="KW-0472">Membrane</keyword>
<dbReference type="AlphaFoldDB" id="W4EK27"/>
<sequence>MNKWKIAFFFLTALMLSVMIGLFVFITKPATDAPIPETTAMPEGSKLSVQTTPADFEAIANKYIQDAMKAKSIPVHMYINEEVSLVSELSVFGMELPITMKFDPTIDEEGNLILKQTNVEVGMLNIPPSTALKLLNDSVDLPSWMVIRPNKEEVYMGLTEIEVLSGSRMQAKEFNLKEGKIILEVTVPVQE</sequence>
<keyword evidence="1" id="KW-1133">Transmembrane helix</keyword>
<evidence type="ECO:0000256" key="1">
    <source>
        <dbReference type="SAM" id="Phobius"/>
    </source>
</evidence>
<dbReference type="InterPro" id="IPR018672">
    <property type="entry name" value="DUF2140"/>
</dbReference>
<comment type="caution">
    <text evidence="2">The sequence shown here is derived from an EMBL/GenBank/DDBJ whole genome shotgun (WGS) entry which is preliminary data.</text>
</comment>
<evidence type="ECO:0000313" key="2">
    <source>
        <dbReference type="EMBL" id="ETT80910.1"/>
    </source>
</evidence>
<dbReference type="Pfam" id="PF09911">
    <property type="entry name" value="DUF2140"/>
    <property type="match status" value="1"/>
</dbReference>
<keyword evidence="1" id="KW-0812">Transmembrane</keyword>
<organism evidence="2 3">
    <name type="scientific">Viridibacillus arenosi FSL R5-213</name>
    <dbReference type="NCBI Taxonomy" id="1227360"/>
    <lineage>
        <taxon>Bacteria</taxon>
        <taxon>Bacillati</taxon>
        <taxon>Bacillota</taxon>
        <taxon>Bacilli</taxon>
        <taxon>Bacillales</taxon>
        <taxon>Caryophanaceae</taxon>
        <taxon>Viridibacillus</taxon>
    </lineage>
</organism>